<protein>
    <recommendedName>
        <fullName evidence="1">Calcium/calmodulin-dependent protein kinase II association-domain domain-containing protein</fullName>
    </recommendedName>
</protein>
<keyword evidence="3" id="KW-1185">Reference proteome</keyword>
<dbReference type="HOGENOM" id="CLU_123929_0_0_4"/>
<dbReference type="eggNOG" id="COG4875">
    <property type="taxonomic scope" value="Bacteria"/>
</dbReference>
<reference evidence="2 3" key="4">
    <citation type="journal article" date="2010" name="Environ. Microbiol.">
        <title>The bacterial genus Collimonas: mycophagy, weathering and other adaptive solutions to life in oligotrophic soil environments.</title>
        <authorList>
            <person name="Leveau J.H."/>
            <person name="Uroz S."/>
            <person name="de Boer W."/>
        </authorList>
    </citation>
    <scope>NUCLEOTIDE SEQUENCE [LARGE SCALE GENOMIC DNA]</scope>
    <source>
        <strain evidence="2 3">Ter331</strain>
    </source>
</reference>
<dbReference type="NCBIfam" id="TIGR02246">
    <property type="entry name" value="SgcJ/EcaC family oxidoreductase"/>
    <property type="match status" value="1"/>
</dbReference>
<name>G0A9P5_COLFT</name>
<dbReference type="InterPro" id="IPR011944">
    <property type="entry name" value="Steroid_delta5-4_isomerase"/>
</dbReference>
<gene>
    <name evidence="2" type="ordered locus">CFU_2842</name>
</gene>
<reference evidence="2 3" key="1">
    <citation type="journal article" date="2004" name="Environ. Microbiol.">
        <title>Phylogeny-function analysis of (meta)genomic libraries: screening for expression of ribosomal RNA genes by large-insert library fluorescent in situ hybridization (LIL-FISH).</title>
        <authorList>
            <person name="Leveau J.H."/>
            <person name="Gerards S."/>
            <person name="de Boer W."/>
            <person name="van Veen J.A."/>
        </authorList>
    </citation>
    <scope>NUCLEOTIDE SEQUENCE [LARGE SCALE GENOMIC DNA]</scope>
    <source>
        <strain evidence="2 3">Ter331</strain>
    </source>
</reference>
<dbReference type="Gene3D" id="3.10.450.50">
    <property type="match status" value="1"/>
</dbReference>
<proteinExistence type="predicted"/>
<dbReference type="Proteomes" id="UP000008392">
    <property type="component" value="Chromosome"/>
</dbReference>
<sequence>MLRRTPIVFLEGNMKKILVITALLISTTVYAKDVETPRVYREVAAAPTNSREAEVAALFDRWNAALATGNADQVTKLYAADAVLEPTVSNEVRTTPAEIKSYFVKFLQMKPQGTINYRQIRFLGDNAALDTGVYTFNLTKDGKAKKVHARYTYVYKKVDSEWKILNHHSSTMPELVDD</sequence>
<reference evidence="3" key="6">
    <citation type="submission" date="2011-05" db="EMBL/GenBank/DDBJ databases">
        <title>Complete sequence of Collimonas fungivorans Ter331.</title>
        <authorList>
            <person name="Leveau J.H."/>
        </authorList>
    </citation>
    <scope>NUCLEOTIDE SEQUENCE [LARGE SCALE GENOMIC DNA]</scope>
    <source>
        <strain evidence="3">Ter331</strain>
    </source>
</reference>
<accession>G0A9P5</accession>
<reference evidence="2 3" key="5">
    <citation type="journal article" date="2011" name="ISME J.">
        <title>Dual transcriptional profiling of a bacterial/fungal confrontation: Collimonas fungivorans versus Aspergillus niger.</title>
        <authorList>
            <person name="Mela F."/>
            <person name="Fritsche K."/>
            <person name="de Boer W."/>
            <person name="van Veen J.A."/>
            <person name="de Graaff L.H."/>
            <person name="van den Berg M."/>
            <person name="Leveau J.H."/>
        </authorList>
    </citation>
    <scope>NUCLEOTIDE SEQUENCE [LARGE SCALE GENOMIC DNA]</scope>
    <source>
        <strain evidence="2 3">Ter331</strain>
    </source>
</reference>
<reference evidence="2 3" key="2">
    <citation type="journal article" date="2006" name="J. Microbiol. Methods">
        <title>Genomic flank-sequencing of plasposon insertion sites for rapid identification of functional genes.</title>
        <authorList>
            <person name="Leveau J.H."/>
            <person name="Gerards S."/>
            <person name="Fritsche K."/>
            <person name="Zondag G."/>
            <person name="van Veen J.A."/>
        </authorList>
    </citation>
    <scope>NUCLEOTIDE SEQUENCE [LARGE SCALE GENOMIC DNA]</scope>
    <source>
        <strain evidence="2 3">Ter331</strain>
    </source>
</reference>
<dbReference type="PIRSF" id="PIRSF028470">
    <property type="entry name" value="UCP028470"/>
    <property type="match status" value="1"/>
</dbReference>
<dbReference type="STRING" id="1005048.CFU_2842"/>
<dbReference type="Pfam" id="PF08332">
    <property type="entry name" value="CaMKII_AD"/>
    <property type="match status" value="1"/>
</dbReference>
<organism evidence="2 3">
    <name type="scientific">Collimonas fungivorans (strain Ter331)</name>
    <dbReference type="NCBI Taxonomy" id="1005048"/>
    <lineage>
        <taxon>Bacteria</taxon>
        <taxon>Pseudomonadati</taxon>
        <taxon>Pseudomonadota</taxon>
        <taxon>Betaproteobacteria</taxon>
        <taxon>Burkholderiales</taxon>
        <taxon>Oxalobacteraceae</taxon>
        <taxon>Collimonas</taxon>
    </lineage>
</organism>
<dbReference type="GO" id="GO:0004683">
    <property type="term" value="F:calcium/calmodulin-dependent protein kinase activity"/>
    <property type="evidence" value="ECO:0007669"/>
    <property type="project" value="InterPro"/>
</dbReference>
<dbReference type="EMBL" id="CP002745">
    <property type="protein sequence ID" value="AEK62668.1"/>
    <property type="molecule type" value="Genomic_DNA"/>
</dbReference>
<reference evidence="2 3" key="3">
    <citation type="journal article" date="2008" name="FEMS Microbiol. Ecol.">
        <title>Identification and characterization of genes underlying chitinolysis in Collimonas fungivorans Ter331.</title>
        <authorList>
            <person name="Fritsche K."/>
            <person name="de Boer W."/>
            <person name="Gerards S."/>
            <person name="van den Berg M."/>
            <person name="van Veen J.A."/>
            <person name="Leveau J.H."/>
        </authorList>
    </citation>
    <scope>NUCLEOTIDE SEQUENCE [LARGE SCALE GENOMIC DNA]</scope>
    <source>
        <strain evidence="2 3">Ter331</strain>
    </source>
</reference>
<evidence type="ECO:0000313" key="3">
    <source>
        <dbReference type="Proteomes" id="UP000008392"/>
    </source>
</evidence>
<dbReference type="InterPro" id="IPR032710">
    <property type="entry name" value="NTF2-like_dom_sf"/>
</dbReference>
<evidence type="ECO:0000259" key="1">
    <source>
        <dbReference type="Pfam" id="PF08332"/>
    </source>
</evidence>
<dbReference type="GO" id="GO:0005516">
    <property type="term" value="F:calmodulin binding"/>
    <property type="evidence" value="ECO:0007669"/>
    <property type="project" value="InterPro"/>
</dbReference>
<feature type="domain" description="Calcium/calmodulin-dependent protein kinase II association-domain" evidence="1">
    <location>
        <begin position="51"/>
        <end position="173"/>
    </location>
</feature>
<dbReference type="InterPro" id="IPR016887">
    <property type="entry name" value="UCP028470_steroid_isom-rel"/>
</dbReference>
<dbReference type="InterPro" id="IPR013543">
    <property type="entry name" value="Ca/CaM-dep_prot_kinase-assoc"/>
</dbReference>
<dbReference type="KEGG" id="cfu:CFU_2842"/>
<evidence type="ECO:0000313" key="2">
    <source>
        <dbReference type="EMBL" id="AEK62668.1"/>
    </source>
</evidence>
<dbReference type="AlphaFoldDB" id="G0A9P5"/>
<dbReference type="SUPFAM" id="SSF54427">
    <property type="entry name" value="NTF2-like"/>
    <property type="match status" value="1"/>
</dbReference>